<dbReference type="Gene3D" id="1.20.120.680">
    <property type="entry name" value="Formiminotetrahydrofolate cyclodeaminase monomer, up-and-down helical bundle"/>
    <property type="match status" value="1"/>
</dbReference>
<protein>
    <submittedName>
        <fullName evidence="2">Formiminotetrahydrofolate cyclodeaminase</fullName>
    </submittedName>
</protein>
<feature type="domain" description="Cyclodeaminase/cyclohydrolase" evidence="1">
    <location>
        <begin position="8"/>
        <end position="191"/>
    </location>
</feature>
<dbReference type="STRING" id="1121325.SAMN04515677_10446"/>
<accession>A0A1G9NQZ1</accession>
<name>A0A1G9NQZ1_9FIRM</name>
<dbReference type="RefSeq" id="WP_092725331.1">
    <property type="nucleotide sequence ID" value="NZ_FNGW01000004.1"/>
</dbReference>
<evidence type="ECO:0000259" key="1">
    <source>
        <dbReference type="Pfam" id="PF04961"/>
    </source>
</evidence>
<gene>
    <name evidence="2" type="ORF">SAMN04515677_10446</name>
</gene>
<organism evidence="2 3">
    <name type="scientific">Romboutsia lituseburensis DSM 797</name>
    <dbReference type="NCBI Taxonomy" id="1121325"/>
    <lineage>
        <taxon>Bacteria</taxon>
        <taxon>Bacillati</taxon>
        <taxon>Bacillota</taxon>
        <taxon>Clostridia</taxon>
        <taxon>Peptostreptococcales</taxon>
        <taxon>Peptostreptococcaceae</taxon>
        <taxon>Romboutsia</taxon>
    </lineage>
</organism>
<sequence length="214" mass="23610">MKLVDMSIIEFSDEVDSNSPAPGGGSVAALASNIGVGLARMMAHLSFGKKKYEGLDESIRQEFVNRFNKLADIRQELVVLIDKDTESFNEVMKAMKMPKETELEKKARKNAIQDATLFSIDVPFKTAKLSLKALELLDFVVDNGNQNAITDIGVGTLMLYTGLEGAILNVKVNLMGIENKEVHDSYSESCKEILSKAKQIKDNIIDEVHSKLEA</sequence>
<dbReference type="AlphaFoldDB" id="A0A1G9NQZ1"/>
<dbReference type="InterPro" id="IPR007044">
    <property type="entry name" value="Cyclodeamin/CycHdrlase"/>
</dbReference>
<dbReference type="EMBL" id="FNGW01000004">
    <property type="protein sequence ID" value="SDL88800.1"/>
    <property type="molecule type" value="Genomic_DNA"/>
</dbReference>
<dbReference type="Pfam" id="PF04961">
    <property type="entry name" value="FTCD_C"/>
    <property type="match status" value="1"/>
</dbReference>
<dbReference type="GO" id="GO:0003824">
    <property type="term" value="F:catalytic activity"/>
    <property type="evidence" value="ECO:0007669"/>
    <property type="project" value="InterPro"/>
</dbReference>
<reference evidence="2 3" key="1">
    <citation type="submission" date="2016-10" db="EMBL/GenBank/DDBJ databases">
        <authorList>
            <person name="de Groot N.N."/>
        </authorList>
    </citation>
    <scope>NUCLEOTIDE SEQUENCE [LARGE SCALE GENOMIC DNA]</scope>
    <source>
        <strain evidence="2 3">DSM 797</strain>
    </source>
</reference>
<proteinExistence type="predicted"/>
<dbReference type="InterPro" id="IPR036178">
    <property type="entry name" value="Formintransfe-cycloase-like_sf"/>
</dbReference>
<dbReference type="Proteomes" id="UP000199068">
    <property type="component" value="Unassembled WGS sequence"/>
</dbReference>
<keyword evidence="3" id="KW-1185">Reference proteome</keyword>
<evidence type="ECO:0000313" key="2">
    <source>
        <dbReference type="EMBL" id="SDL88800.1"/>
    </source>
</evidence>
<evidence type="ECO:0000313" key="3">
    <source>
        <dbReference type="Proteomes" id="UP000199068"/>
    </source>
</evidence>
<dbReference type="SUPFAM" id="SSF101262">
    <property type="entry name" value="Methenyltetrahydrofolate cyclohydrolase-like"/>
    <property type="match status" value="1"/>
</dbReference>